<dbReference type="Gene3D" id="3.40.50.300">
    <property type="entry name" value="P-loop containing nucleotide triphosphate hydrolases"/>
    <property type="match status" value="1"/>
</dbReference>
<keyword evidence="3" id="KW-0067">ATP-binding</keyword>
<dbReference type="Proteomes" id="UP000261540">
    <property type="component" value="Unplaced"/>
</dbReference>
<evidence type="ECO:0000256" key="3">
    <source>
        <dbReference type="ARBA" id="ARBA00022840"/>
    </source>
</evidence>
<feature type="domain" description="Schlafen group 3-like DNA/RNA helicase" evidence="5">
    <location>
        <begin position="593"/>
        <end position="681"/>
    </location>
</feature>
<comment type="similarity">
    <text evidence="1">Belongs to the Schlafen family. Subgroup III subfamily.</text>
</comment>
<dbReference type="InterPro" id="IPR048729">
    <property type="entry name" value="SLFN_GTPase-like"/>
</dbReference>
<proteinExistence type="inferred from homology"/>
<dbReference type="PANTHER" id="PTHR12155:SF30">
    <property type="entry name" value="PROTEIN SLFN14"/>
    <property type="match status" value="1"/>
</dbReference>
<keyword evidence="8" id="KW-1185">Reference proteome</keyword>
<dbReference type="Gene3D" id="3.30.950.30">
    <property type="entry name" value="Schlafen, AAA domain"/>
    <property type="match status" value="1"/>
</dbReference>
<dbReference type="InterPro" id="IPR027417">
    <property type="entry name" value="P-loop_NTPase"/>
</dbReference>
<evidence type="ECO:0000259" key="6">
    <source>
        <dbReference type="Pfam" id="PF21026"/>
    </source>
</evidence>
<evidence type="ECO:0000313" key="7">
    <source>
        <dbReference type="Ensembl" id="ENSPKIP00000000170.1"/>
    </source>
</evidence>
<dbReference type="KEGG" id="pki:111847991"/>
<accession>A0A3B3Q3H5</accession>
<dbReference type="InterPro" id="IPR029684">
    <property type="entry name" value="Schlafen"/>
</dbReference>
<dbReference type="AlphaFoldDB" id="A0A3B3Q3H5"/>
<dbReference type="InterPro" id="IPR038461">
    <property type="entry name" value="Schlafen_AlbA_2_dom_sf"/>
</dbReference>
<evidence type="ECO:0000256" key="1">
    <source>
        <dbReference type="ARBA" id="ARBA00010114"/>
    </source>
</evidence>
<evidence type="ECO:0000259" key="5">
    <source>
        <dbReference type="Pfam" id="PF09848"/>
    </source>
</evidence>
<keyword evidence="2" id="KW-0547">Nucleotide-binding</keyword>
<dbReference type="InterPro" id="IPR007421">
    <property type="entry name" value="Schlafen_AlbA_2_dom"/>
</dbReference>
<reference evidence="7" key="1">
    <citation type="submission" date="2025-08" db="UniProtKB">
        <authorList>
            <consortium name="Ensembl"/>
        </authorList>
    </citation>
    <scope>IDENTIFICATION</scope>
</reference>
<evidence type="ECO:0000259" key="4">
    <source>
        <dbReference type="Pfam" id="PF04326"/>
    </source>
</evidence>
<feature type="domain" description="Schlafen AlbA-2" evidence="4">
    <location>
        <begin position="204"/>
        <end position="322"/>
    </location>
</feature>
<dbReference type="SUPFAM" id="SSF52540">
    <property type="entry name" value="P-loop containing nucleoside triphosphate hydrolases"/>
    <property type="match status" value="1"/>
</dbReference>
<dbReference type="InterPro" id="IPR018647">
    <property type="entry name" value="SLFN_3-like_DNA/RNA_helicase"/>
</dbReference>
<dbReference type="OrthoDB" id="6052143at2759"/>
<reference evidence="7" key="2">
    <citation type="submission" date="2025-09" db="UniProtKB">
        <authorList>
            <consortium name="Ensembl"/>
        </authorList>
    </citation>
    <scope>IDENTIFICATION</scope>
</reference>
<dbReference type="Pfam" id="PF09848">
    <property type="entry name" value="SLFN-g3_helicase"/>
    <property type="match status" value="1"/>
</dbReference>
<dbReference type="Ensembl" id="ENSPKIT00000024053.1">
    <property type="protein sequence ID" value="ENSPKIP00000000170.1"/>
    <property type="gene ID" value="ENSPKIG00000018935.1"/>
</dbReference>
<dbReference type="GO" id="GO:0005524">
    <property type="term" value="F:ATP binding"/>
    <property type="evidence" value="ECO:0007669"/>
    <property type="project" value="UniProtKB-KW"/>
</dbReference>
<evidence type="ECO:0000256" key="2">
    <source>
        <dbReference type="ARBA" id="ARBA00022741"/>
    </source>
</evidence>
<dbReference type="PANTHER" id="PTHR12155">
    <property type="entry name" value="SCHLAFEN"/>
    <property type="match status" value="1"/>
</dbReference>
<evidence type="ECO:0000313" key="8">
    <source>
        <dbReference type="Proteomes" id="UP000261540"/>
    </source>
</evidence>
<organism evidence="7 8">
    <name type="scientific">Paramormyrops kingsleyae</name>
    <dbReference type="NCBI Taxonomy" id="1676925"/>
    <lineage>
        <taxon>Eukaryota</taxon>
        <taxon>Metazoa</taxon>
        <taxon>Chordata</taxon>
        <taxon>Craniata</taxon>
        <taxon>Vertebrata</taxon>
        <taxon>Euteleostomi</taxon>
        <taxon>Actinopterygii</taxon>
        <taxon>Neopterygii</taxon>
        <taxon>Teleostei</taxon>
        <taxon>Osteoglossocephala</taxon>
        <taxon>Osteoglossomorpha</taxon>
        <taxon>Osteoglossiformes</taxon>
        <taxon>Mormyridae</taxon>
        <taxon>Paramormyrops</taxon>
    </lineage>
</organism>
<dbReference type="Pfam" id="PF04326">
    <property type="entry name" value="SLFN_AlbA_2"/>
    <property type="match status" value="1"/>
</dbReference>
<sequence length="899" mass="102083">MALSKPETLSLECSELPDQVLFVGEVTLGENARGIMQQKTEKQKQKQRILMAAVALLNSGGGIVCAEINNENYSYLSDGLGLDIEEALKQLVHPSTLEDYFGFSQIGVNFFIFVKTWSSTGGRVRLCSIDTGLRIRSGTLVLNVENNAVTEFLRKQKMKRNLAKGQGDEPVAKRCRFLSGDRPNGQQLFERQEVQPGEKLPFGESVNVELKSFSNGKNLFTRFKEIIPKYVSAFANTDGGYLFIGVDDKTRKVVGCGKGLNKESIKTEVEVMCRKVISVHCSGCTQENDCSVEVRILDVLGGNVSDPLYVVAIHIPKFCCTVFEKHPDSWHLEGTEVCQIQAAVWMEKMQVTDPENTELCAQFEKVLSQNSAPPKCKPVYGIKDDHLSSLQQKLFPVYEGRITITPDDLKKKIWKKYLNLQNLMPENGRGVLILSNSWSVDIDRPKNKEVICEALLICEQDYPKLFFMVENGSSGLWEYAKDTAFHLRQKLVNLGGYSGWVCVIPQLVNCETGELIPRHQGSPDTVIEHQYPEFYKPENIEEVRALLRALVIVVMSFTSALSNQLGQEFLNLLTSEQFEVIKKNYDLMNMRKLFVHGYPGTGKTVLATLVIRRIKNTFGCETSNILYICENIPLKEFIRKEEICQSVTRSSFMKKEFPNIKHIIVDEAQNFRREDGDWYKKARQIVKPGNGVLWVFLDYFQLSHTEPDGLPSPSRQTNKIPLVYSLRNSVAVHDEVCKKLDSIRESKFKLERDIKEHMEGLIRQKNCMHSLPGYYEEIITTEKEKLSILTSLLRNLLRQGNSPKDIAILVSICFSIDSVKLHLEYEIKLPLGSAENLDENVVVVDSVRRFSGLERNIVILINPVVHRFQRKIKDQFLVSGFSRARIQLYVIFVNGKSNN</sequence>
<dbReference type="Pfam" id="PF21026">
    <property type="entry name" value="SLFN_GTPase-like"/>
    <property type="match status" value="1"/>
</dbReference>
<dbReference type="GeneTree" id="ENSGT00410000025651"/>
<protein>
    <submittedName>
        <fullName evidence="7">Schlafen family member 13-like</fullName>
    </submittedName>
</protein>
<name>A0A3B3Q3H5_9TELE</name>
<feature type="domain" description="Schlafen GTPase-like" evidence="6">
    <location>
        <begin position="401"/>
        <end position="536"/>
    </location>
</feature>